<gene>
    <name evidence="1" type="ORF">BC938DRAFT_479965</name>
</gene>
<keyword evidence="2" id="KW-1185">Reference proteome</keyword>
<evidence type="ECO:0000313" key="1">
    <source>
        <dbReference type="EMBL" id="RUS30006.1"/>
    </source>
</evidence>
<reference evidence="1 2" key="1">
    <citation type="journal article" date="2018" name="New Phytol.">
        <title>Phylogenomics of Endogonaceae and evolution of mycorrhizas within Mucoromycota.</title>
        <authorList>
            <person name="Chang Y."/>
            <person name="Desiro A."/>
            <person name="Na H."/>
            <person name="Sandor L."/>
            <person name="Lipzen A."/>
            <person name="Clum A."/>
            <person name="Barry K."/>
            <person name="Grigoriev I.V."/>
            <person name="Martin F.M."/>
            <person name="Stajich J.E."/>
            <person name="Smith M.E."/>
            <person name="Bonito G."/>
            <person name="Spatafora J.W."/>
        </authorList>
    </citation>
    <scope>NUCLEOTIDE SEQUENCE [LARGE SCALE GENOMIC DNA]</scope>
    <source>
        <strain evidence="1 2">AD002</strain>
    </source>
</reference>
<name>A0A433QJS1_9FUNG</name>
<protein>
    <submittedName>
        <fullName evidence="1">Uncharacterized protein</fullName>
    </submittedName>
</protein>
<dbReference type="EMBL" id="RBNJ01004406">
    <property type="protein sequence ID" value="RUS30006.1"/>
    <property type="molecule type" value="Genomic_DNA"/>
</dbReference>
<evidence type="ECO:0000313" key="2">
    <source>
        <dbReference type="Proteomes" id="UP000274822"/>
    </source>
</evidence>
<dbReference type="AlphaFoldDB" id="A0A433QJS1"/>
<proteinExistence type="predicted"/>
<sequence>CADWSSVWDACDASNPNNGVSSHACLCSCLFCLLPPQHSTLICNRLIFMPCLFCYTRFWTFCIIAFNLIHNLTESMATKPGYISKDLLMKLTHPDYFKAVCHQWGTTTDWDIYFKQKHTKYTRHKSHATLSSELDIILKTLEGISKSSKVYQKAKSMRDNLKQKTSTPRTARQRLPKHKAIIALSDPLNLRSDIIEGSDDWDAILRGIVPECSGIDESGTRTPPRQMISKVDIAECIDSLSEKSLLHKFPTLQPPYWGIVDLSGQHSATKARLADNFHILEMNFQKKLNWRTGNLTADEAIFFDNMKDTKINESISLVRAHLTIMQSFLGRPRLPLTEGEYVIRIVGPVFNASLDPKDEHFHKRWLEQQLLASQERRIEILDPDDRTRIGQKTDLIIDLGVGVLEGFLCEVSGGIPAGSRQKVWSDKVKMMVGMRDIFNAIVKAYPGLPESSYQEIVIYGCQVVGWQFHLYALDLQAPKIYRFGLVDQAEMPSTVDGISSYEGLHSMLRGLQFH</sequence>
<accession>A0A433QJS1</accession>
<comment type="caution">
    <text evidence="1">The sequence shown here is derived from an EMBL/GenBank/DDBJ whole genome shotgun (WGS) entry which is preliminary data.</text>
</comment>
<dbReference type="Proteomes" id="UP000274822">
    <property type="component" value="Unassembled WGS sequence"/>
</dbReference>
<organism evidence="1 2">
    <name type="scientific">Jimgerdemannia flammicorona</name>
    <dbReference type="NCBI Taxonomy" id="994334"/>
    <lineage>
        <taxon>Eukaryota</taxon>
        <taxon>Fungi</taxon>
        <taxon>Fungi incertae sedis</taxon>
        <taxon>Mucoromycota</taxon>
        <taxon>Mucoromycotina</taxon>
        <taxon>Endogonomycetes</taxon>
        <taxon>Endogonales</taxon>
        <taxon>Endogonaceae</taxon>
        <taxon>Jimgerdemannia</taxon>
    </lineage>
</organism>
<feature type="non-terminal residue" evidence="1">
    <location>
        <position position="1"/>
    </location>
</feature>